<evidence type="ECO:0000313" key="2">
    <source>
        <dbReference type="Proteomes" id="UP000247409"/>
    </source>
</evidence>
<dbReference type="AlphaFoldDB" id="A0A2V3IXV3"/>
<evidence type="ECO:0000313" key="1">
    <source>
        <dbReference type="EMBL" id="PXF46978.1"/>
    </source>
</evidence>
<protein>
    <submittedName>
        <fullName evidence="1">Uncharacterized protein</fullName>
    </submittedName>
</protein>
<comment type="caution">
    <text evidence="1">The sequence shown here is derived from an EMBL/GenBank/DDBJ whole genome shotgun (WGS) entry which is preliminary data.</text>
</comment>
<proteinExistence type="predicted"/>
<reference evidence="1 2" key="1">
    <citation type="journal article" date="2018" name="Mol. Biol. Evol.">
        <title>Analysis of the draft genome of the red seaweed Gracilariopsis chorda provides insights into genome size evolution in Rhodophyta.</title>
        <authorList>
            <person name="Lee J."/>
            <person name="Yang E.C."/>
            <person name="Graf L."/>
            <person name="Yang J.H."/>
            <person name="Qiu H."/>
            <person name="Zel Zion U."/>
            <person name="Chan C.X."/>
            <person name="Stephens T.G."/>
            <person name="Weber A.P.M."/>
            <person name="Boo G.H."/>
            <person name="Boo S.M."/>
            <person name="Kim K.M."/>
            <person name="Shin Y."/>
            <person name="Jung M."/>
            <person name="Lee S.J."/>
            <person name="Yim H.S."/>
            <person name="Lee J.H."/>
            <person name="Bhattacharya D."/>
            <person name="Yoon H.S."/>
        </authorList>
    </citation>
    <scope>NUCLEOTIDE SEQUENCE [LARGE SCALE GENOMIC DNA]</scope>
    <source>
        <strain evidence="1 2">SKKU-2015</strain>
        <tissue evidence="1">Whole body</tissue>
    </source>
</reference>
<dbReference type="Proteomes" id="UP000247409">
    <property type="component" value="Unassembled WGS sequence"/>
</dbReference>
<accession>A0A2V3IXV3</accession>
<keyword evidence="2" id="KW-1185">Reference proteome</keyword>
<dbReference type="EMBL" id="NBIV01000031">
    <property type="protein sequence ID" value="PXF46978.1"/>
    <property type="molecule type" value="Genomic_DNA"/>
</dbReference>
<sequence length="60" mass="7038">MSLPVYERRCPVFSFDIVSGEIVWLRVKLGVCFKYSWESFNGELGVDQRSYKQRCVEGEN</sequence>
<gene>
    <name evidence="1" type="ORF">BWQ96_03316</name>
</gene>
<organism evidence="1 2">
    <name type="scientific">Gracilariopsis chorda</name>
    <dbReference type="NCBI Taxonomy" id="448386"/>
    <lineage>
        <taxon>Eukaryota</taxon>
        <taxon>Rhodophyta</taxon>
        <taxon>Florideophyceae</taxon>
        <taxon>Rhodymeniophycidae</taxon>
        <taxon>Gracilariales</taxon>
        <taxon>Gracilariaceae</taxon>
        <taxon>Gracilariopsis</taxon>
    </lineage>
</organism>
<name>A0A2V3IXV3_9FLOR</name>